<evidence type="ECO:0000256" key="1">
    <source>
        <dbReference type="ARBA" id="ARBA00023015"/>
    </source>
</evidence>
<protein>
    <recommendedName>
        <fullName evidence="5">HTH luxR-type domain-containing protein</fullName>
    </recommendedName>
</protein>
<keyword evidence="7" id="KW-1185">Reference proteome</keyword>
<sequence>MQLAASAAIRAGGRAPWTHQVLVGAIAAVTLANSLLTTPSDPFTGLPTIAPESWRTALEPLGGLATLLGALALLLIPVTLWRAALTSAGAARARIGVAAAGTTGAPLTVGFCLLLAVARDPGAVEPSLGSAAFLVALAGASAFSAACAVLAARGGVQPRHVAVAVRGTGLVASALVVIAIGTIIASPGVRLGATAVAIGVAAVTFVVVGGAWAGTGRLARVLTPEERPAPDEEVPAPLGATPVPGLTPREAEVLAVLAEGASNAGIAARLVVSERTVDAHLRAIFVKLGLRPEAGTNRRVQAARIWLDNAATKRGRSL</sequence>
<dbReference type="Gene3D" id="1.10.10.10">
    <property type="entry name" value="Winged helix-like DNA-binding domain superfamily/Winged helix DNA-binding domain"/>
    <property type="match status" value="1"/>
</dbReference>
<evidence type="ECO:0000313" key="7">
    <source>
        <dbReference type="Proteomes" id="UP000249304"/>
    </source>
</evidence>
<feature type="transmembrane region" description="Helical" evidence="4">
    <location>
        <begin position="21"/>
        <end position="40"/>
    </location>
</feature>
<reference evidence="6 7" key="1">
    <citation type="submission" date="2018-01" db="EMBL/GenBank/DDBJ databases">
        <title>Draft genome sequence of Nonomuraea sp. KC333.</title>
        <authorList>
            <person name="Sahin N."/>
            <person name="Saygin H."/>
            <person name="Ay H."/>
        </authorList>
    </citation>
    <scope>NUCLEOTIDE SEQUENCE [LARGE SCALE GENOMIC DNA]</scope>
    <source>
        <strain evidence="6 7">KC333</strain>
    </source>
</reference>
<dbReference type="InterPro" id="IPR000792">
    <property type="entry name" value="Tscrpt_reg_LuxR_C"/>
</dbReference>
<dbReference type="InterPro" id="IPR016032">
    <property type="entry name" value="Sig_transdc_resp-reg_C-effctor"/>
</dbReference>
<evidence type="ECO:0000313" key="6">
    <source>
        <dbReference type="EMBL" id="PZG15328.1"/>
    </source>
</evidence>
<gene>
    <name evidence="6" type="ORF">C1J01_24410</name>
</gene>
<feature type="transmembrane region" description="Helical" evidence="4">
    <location>
        <begin position="163"/>
        <end position="185"/>
    </location>
</feature>
<evidence type="ECO:0000256" key="4">
    <source>
        <dbReference type="SAM" id="Phobius"/>
    </source>
</evidence>
<evidence type="ECO:0000256" key="2">
    <source>
        <dbReference type="ARBA" id="ARBA00023125"/>
    </source>
</evidence>
<dbReference type="CDD" id="cd06170">
    <property type="entry name" value="LuxR_C_like"/>
    <property type="match status" value="1"/>
</dbReference>
<dbReference type="OrthoDB" id="483at2"/>
<dbReference type="GO" id="GO:0006355">
    <property type="term" value="P:regulation of DNA-templated transcription"/>
    <property type="evidence" value="ECO:0007669"/>
    <property type="project" value="InterPro"/>
</dbReference>
<accession>A0A2W2ESH5</accession>
<feature type="domain" description="HTH luxR-type" evidence="5">
    <location>
        <begin position="239"/>
        <end position="310"/>
    </location>
</feature>
<dbReference type="Pfam" id="PF00196">
    <property type="entry name" value="GerE"/>
    <property type="match status" value="1"/>
</dbReference>
<dbReference type="PANTHER" id="PTHR44688">
    <property type="entry name" value="DNA-BINDING TRANSCRIPTIONAL ACTIVATOR DEVR_DOSR"/>
    <property type="match status" value="1"/>
</dbReference>
<keyword evidence="4" id="KW-1133">Transmembrane helix</keyword>
<name>A0A2W2ESH5_9ACTN</name>
<dbReference type="SUPFAM" id="SSF46894">
    <property type="entry name" value="C-terminal effector domain of the bipartite response regulators"/>
    <property type="match status" value="1"/>
</dbReference>
<keyword evidence="4" id="KW-0812">Transmembrane</keyword>
<dbReference type="InterPro" id="IPR036388">
    <property type="entry name" value="WH-like_DNA-bd_sf"/>
</dbReference>
<evidence type="ECO:0000256" key="3">
    <source>
        <dbReference type="ARBA" id="ARBA00023163"/>
    </source>
</evidence>
<dbReference type="AlphaFoldDB" id="A0A2W2ESH5"/>
<keyword evidence="3" id="KW-0804">Transcription</keyword>
<feature type="transmembrane region" description="Helical" evidence="4">
    <location>
        <begin position="130"/>
        <end position="151"/>
    </location>
</feature>
<dbReference type="GO" id="GO:0003677">
    <property type="term" value="F:DNA binding"/>
    <property type="evidence" value="ECO:0007669"/>
    <property type="project" value="UniProtKB-KW"/>
</dbReference>
<feature type="transmembrane region" description="Helical" evidence="4">
    <location>
        <begin position="191"/>
        <end position="213"/>
    </location>
</feature>
<dbReference type="PRINTS" id="PR00038">
    <property type="entry name" value="HTHLUXR"/>
</dbReference>
<dbReference type="PANTHER" id="PTHR44688:SF16">
    <property type="entry name" value="DNA-BINDING TRANSCRIPTIONAL ACTIVATOR DEVR_DOSR"/>
    <property type="match status" value="1"/>
</dbReference>
<evidence type="ECO:0000259" key="5">
    <source>
        <dbReference type="PROSITE" id="PS50043"/>
    </source>
</evidence>
<dbReference type="PROSITE" id="PS00622">
    <property type="entry name" value="HTH_LUXR_1"/>
    <property type="match status" value="1"/>
</dbReference>
<dbReference type="SMART" id="SM00421">
    <property type="entry name" value="HTH_LUXR"/>
    <property type="match status" value="1"/>
</dbReference>
<feature type="transmembrane region" description="Helical" evidence="4">
    <location>
        <begin position="95"/>
        <end position="118"/>
    </location>
</feature>
<dbReference type="PROSITE" id="PS50043">
    <property type="entry name" value="HTH_LUXR_2"/>
    <property type="match status" value="1"/>
</dbReference>
<dbReference type="Proteomes" id="UP000249304">
    <property type="component" value="Unassembled WGS sequence"/>
</dbReference>
<feature type="transmembrane region" description="Helical" evidence="4">
    <location>
        <begin position="60"/>
        <end position="83"/>
    </location>
</feature>
<organism evidence="6 7">
    <name type="scientific">Nonomuraea aridisoli</name>
    <dbReference type="NCBI Taxonomy" id="2070368"/>
    <lineage>
        <taxon>Bacteria</taxon>
        <taxon>Bacillati</taxon>
        <taxon>Actinomycetota</taxon>
        <taxon>Actinomycetes</taxon>
        <taxon>Streptosporangiales</taxon>
        <taxon>Streptosporangiaceae</taxon>
        <taxon>Nonomuraea</taxon>
    </lineage>
</organism>
<keyword evidence="1" id="KW-0805">Transcription regulation</keyword>
<proteinExistence type="predicted"/>
<comment type="caution">
    <text evidence="6">The sequence shown here is derived from an EMBL/GenBank/DDBJ whole genome shotgun (WGS) entry which is preliminary data.</text>
</comment>
<dbReference type="EMBL" id="POUD01000108">
    <property type="protein sequence ID" value="PZG15328.1"/>
    <property type="molecule type" value="Genomic_DNA"/>
</dbReference>
<keyword evidence="2" id="KW-0238">DNA-binding</keyword>
<keyword evidence="4" id="KW-0472">Membrane</keyword>